<proteinExistence type="predicted"/>
<comment type="caution">
    <text evidence="2">The sequence shown here is derived from an EMBL/GenBank/DDBJ whole genome shotgun (WGS) entry which is preliminary data.</text>
</comment>
<gene>
    <name evidence="2" type="ORF">HIR71_02475</name>
</gene>
<reference evidence="2 3" key="1">
    <citation type="submission" date="2020-04" db="EMBL/GenBank/DDBJ databases">
        <title>Sequencing and Assembly of C. fimi.</title>
        <authorList>
            <person name="Ramsey A.R."/>
        </authorList>
    </citation>
    <scope>NUCLEOTIDE SEQUENCE [LARGE SCALE GENOMIC DNA]</scope>
    <source>
        <strain evidence="2 3">SB</strain>
    </source>
</reference>
<sequence length="56" mass="5840">MSEQPGPHPDHEPEDAPSTPGSDGDGPEPGYTSPSQLRQEAGPRPGQETEETGADE</sequence>
<keyword evidence="3" id="KW-1185">Reference proteome</keyword>
<evidence type="ECO:0000256" key="1">
    <source>
        <dbReference type="SAM" id="MobiDB-lite"/>
    </source>
</evidence>
<name>A0A7Y0QGP3_CELFI</name>
<dbReference type="EMBL" id="JABCJJ010000002">
    <property type="protein sequence ID" value="NMR19094.1"/>
    <property type="molecule type" value="Genomic_DNA"/>
</dbReference>
<dbReference type="Proteomes" id="UP000562124">
    <property type="component" value="Unassembled WGS sequence"/>
</dbReference>
<evidence type="ECO:0000313" key="2">
    <source>
        <dbReference type="EMBL" id="NMR19094.1"/>
    </source>
</evidence>
<organism evidence="2 3">
    <name type="scientific">Cellulomonas fimi</name>
    <dbReference type="NCBI Taxonomy" id="1708"/>
    <lineage>
        <taxon>Bacteria</taxon>
        <taxon>Bacillati</taxon>
        <taxon>Actinomycetota</taxon>
        <taxon>Actinomycetes</taxon>
        <taxon>Micrococcales</taxon>
        <taxon>Cellulomonadaceae</taxon>
        <taxon>Cellulomonas</taxon>
    </lineage>
</organism>
<dbReference type="AlphaFoldDB" id="A0A7Y0QGP3"/>
<evidence type="ECO:0000313" key="3">
    <source>
        <dbReference type="Proteomes" id="UP000562124"/>
    </source>
</evidence>
<protein>
    <submittedName>
        <fullName evidence="2">Uncharacterized protein</fullName>
    </submittedName>
</protein>
<feature type="region of interest" description="Disordered" evidence="1">
    <location>
        <begin position="1"/>
        <end position="56"/>
    </location>
</feature>
<dbReference type="RefSeq" id="WP_169323076.1">
    <property type="nucleotide sequence ID" value="NZ_JABCJJ010000002.1"/>
</dbReference>
<accession>A0A7Y0QGP3</accession>